<dbReference type="PANTHER" id="PTHR31209">
    <property type="entry name" value="COFACTOR-INDEPENDENT PHOSPHOGLYCERATE MUTASE"/>
    <property type="match status" value="1"/>
</dbReference>
<dbReference type="PANTHER" id="PTHR31209:SF4">
    <property type="entry name" value="2,3-BISPHOSPHOGLYCERATE-INDEPENDENT PHOSPHOGLYCERATE MUTASE"/>
    <property type="match status" value="1"/>
</dbReference>
<dbReference type="Gene3D" id="3.40.720.10">
    <property type="entry name" value="Alkaline Phosphatase, subunit A"/>
    <property type="match status" value="1"/>
</dbReference>
<evidence type="ECO:0000256" key="2">
    <source>
        <dbReference type="ARBA" id="ARBA00002315"/>
    </source>
</evidence>
<reference evidence="8 9" key="1">
    <citation type="submission" date="2017-09" db="EMBL/GenBank/DDBJ databases">
        <title>Depth-based differentiation of microbial function through sediment-hosted aquifers and enrichment of novel symbionts in the deep terrestrial subsurface.</title>
        <authorList>
            <person name="Probst A.J."/>
            <person name="Ladd B."/>
            <person name="Jarett J.K."/>
            <person name="Geller-Mcgrath D.E."/>
            <person name="Sieber C.M."/>
            <person name="Emerson J.B."/>
            <person name="Anantharaman K."/>
            <person name="Thomas B.C."/>
            <person name="Malmstrom R."/>
            <person name="Stieglmeier M."/>
            <person name="Klingl A."/>
            <person name="Woyke T."/>
            <person name="Ryan C.M."/>
            <person name="Banfield J.F."/>
        </authorList>
    </citation>
    <scope>NUCLEOTIDE SEQUENCE [LARGE SCALE GENOMIC DNA]</scope>
    <source>
        <strain evidence="8">CG12_big_fil_rev_8_21_14_0_65_43_15</strain>
    </source>
</reference>
<evidence type="ECO:0000256" key="4">
    <source>
        <dbReference type="ARBA" id="ARBA00005524"/>
    </source>
</evidence>
<name>A0A2J0LK47_9BACT</name>
<evidence type="ECO:0000256" key="1">
    <source>
        <dbReference type="ARBA" id="ARBA00000370"/>
    </source>
</evidence>
<evidence type="ECO:0000259" key="7">
    <source>
        <dbReference type="Pfam" id="PF01676"/>
    </source>
</evidence>
<comment type="caution">
    <text evidence="8">The sequence shown here is derived from an EMBL/GenBank/DDBJ whole genome shotgun (WGS) entry which is preliminary data.</text>
</comment>
<evidence type="ECO:0000313" key="8">
    <source>
        <dbReference type="EMBL" id="PIW65973.1"/>
    </source>
</evidence>
<dbReference type="NCBIfam" id="TIGR00306">
    <property type="entry name" value="apgM"/>
    <property type="match status" value="1"/>
</dbReference>
<keyword evidence="5" id="KW-0324">Glycolysis</keyword>
<dbReference type="InterPro" id="IPR017850">
    <property type="entry name" value="Alkaline_phosphatase_core_sf"/>
</dbReference>
<sequence>MKYVVLVPDGACDYPLDDLAGRTPLEAAKISNMHSIAKGGEVGITNTIPKGYAPASDVANLSILGYDPVKYYSGRGPLEAANMGIEIKEGEAAFRCNLVTIDNDTMLDYSAGHITTKEAALLIGILDKTISSPGVEFYHGVGYRHLVVLKDRSLVADLLKTKCVPPHDITGYKISKNLPKGPGAKFLIELMEKAKSPLANAEVNRVRIDLNENPANSIWLWGQGTSSTMPRFVDEFGVTGSIISAVDLIKGIGKIVGLNVLDVPGATGYYDTNYKGKGEYAIKSLEKNDFVFVHVEATDEAGHNGDMRAKITALENFDKFIVGPILTYLKNRQEPFKIMMLADHYTPVKLKTHTADPVFYVIYGFGIKSNNINAFTEAEAAKSSLSVADAYQLMVKLIKK</sequence>
<dbReference type="GO" id="GO:0004619">
    <property type="term" value="F:phosphoglycerate mutase activity"/>
    <property type="evidence" value="ECO:0007669"/>
    <property type="project" value="UniProtKB-EC"/>
</dbReference>
<dbReference type="InterPro" id="IPR004456">
    <property type="entry name" value="Pglycerate_mutase_ApgM"/>
</dbReference>
<dbReference type="GO" id="GO:0046872">
    <property type="term" value="F:metal ion binding"/>
    <property type="evidence" value="ECO:0007669"/>
    <property type="project" value="InterPro"/>
</dbReference>
<dbReference type="Gene3D" id="3.30.70.2130">
    <property type="entry name" value="Metalloenzyme domain"/>
    <property type="match status" value="1"/>
</dbReference>
<dbReference type="InterPro" id="IPR042253">
    <property type="entry name" value="Pglycerate_mutase_ApgM_sf"/>
</dbReference>
<gene>
    <name evidence="8" type="ORF">COW11_05760</name>
</gene>
<protein>
    <submittedName>
        <fullName evidence="8">Cofactor-independent phosphoglycerate mutase</fullName>
    </submittedName>
</protein>
<feature type="domain" description="Metalloenzyme" evidence="7">
    <location>
        <begin position="1"/>
        <end position="389"/>
    </location>
</feature>
<dbReference type="InterPro" id="IPR006124">
    <property type="entry name" value="Metalloenzyme"/>
</dbReference>
<comment type="function">
    <text evidence="2">Catalyzes the interconversion of 2-phosphoglycerate and 3-phosphoglycerate.</text>
</comment>
<comment type="pathway">
    <text evidence="3">Carbohydrate degradation.</text>
</comment>
<organism evidence="8 9">
    <name type="scientific">Candidatus Taenaricola geysiri</name>
    <dbReference type="NCBI Taxonomy" id="1974752"/>
    <lineage>
        <taxon>Bacteria</taxon>
        <taxon>Pseudomonadati</taxon>
        <taxon>Candidatus Omnitrophota</taxon>
        <taxon>Candidatus Taenaricola</taxon>
    </lineage>
</organism>
<dbReference type="InterPro" id="IPR023665">
    <property type="entry name" value="ApgAM_prokaryotes"/>
</dbReference>
<evidence type="ECO:0000313" key="9">
    <source>
        <dbReference type="Proteomes" id="UP000231267"/>
    </source>
</evidence>
<dbReference type="Pfam" id="PF10143">
    <property type="entry name" value="PhosphMutase"/>
    <property type="match status" value="1"/>
</dbReference>
<dbReference type="Proteomes" id="UP000231267">
    <property type="component" value="Unassembled WGS sequence"/>
</dbReference>
<dbReference type="CDD" id="cd16011">
    <property type="entry name" value="iPGM_like"/>
    <property type="match status" value="1"/>
</dbReference>
<evidence type="ECO:0000256" key="3">
    <source>
        <dbReference type="ARBA" id="ARBA00004921"/>
    </source>
</evidence>
<evidence type="ECO:0000256" key="6">
    <source>
        <dbReference type="ARBA" id="ARBA00023235"/>
    </source>
</evidence>
<dbReference type="NCBIfam" id="TIGR02535">
    <property type="entry name" value="hyp_Hser_kinase"/>
    <property type="match status" value="1"/>
</dbReference>
<dbReference type="Pfam" id="PF01676">
    <property type="entry name" value="Metalloenzyme"/>
    <property type="match status" value="1"/>
</dbReference>
<comment type="similarity">
    <text evidence="4">Belongs to the BPG-independent phosphoglycerate mutase family. A-PGAM subfamily.</text>
</comment>
<evidence type="ECO:0000256" key="5">
    <source>
        <dbReference type="ARBA" id="ARBA00023152"/>
    </source>
</evidence>
<dbReference type="GO" id="GO:0006096">
    <property type="term" value="P:glycolytic process"/>
    <property type="evidence" value="ECO:0007669"/>
    <property type="project" value="UniProtKB-KW"/>
</dbReference>
<dbReference type="SUPFAM" id="SSF53649">
    <property type="entry name" value="Alkaline phosphatase-like"/>
    <property type="match status" value="1"/>
</dbReference>
<accession>A0A2J0LK47</accession>
<comment type="catalytic activity">
    <reaction evidence="1">
        <text>(2R)-2-phosphoglycerate = (2R)-3-phosphoglycerate</text>
        <dbReference type="Rhea" id="RHEA:15901"/>
        <dbReference type="ChEBI" id="CHEBI:58272"/>
        <dbReference type="ChEBI" id="CHEBI:58289"/>
        <dbReference type="EC" id="5.4.2.12"/>
    </reaction>
</comment>
<proteinExistence type="inferred from homology"/>
<dbReference type="AlphaFoldDB" id="A0A2J0LK47"/>
<dbReference type="NCBIfam" id="NF003242">
    <property type="entry name" value="PRK04200.1"/>
    <property type="match status" value="1"/>
</dbReference>
<dbReference type="EMBL" id="PFGP01000127">
    <property type="protein sequence ID" value="PIW65973.1"/>
    <property type="molecule type" value="Genomic_DNA"/>
</dbReference>
<dbReference type="PIRSF" id="PIRSF006392">
    <property type="entry name" value="IPGAM_arch"/>
    <property type="match status" value="1"/>
</dbReference>
<keyword evidence="6" id="KW-0413">Isomerase</keyword>